<dbReference type="GO" id="GO:0017000">
    <property type="term" value="P:antibiotic biosynthetic process"/>
    <property type="evidence" value="ECO:0007669"/>
    <property type="project" value="UniProtKB-ARBA"/>
</dbReference>
<comment type="caution">
    <text evidence="2">The sequence shown here is derived from an EMBL/GenBank/DDBJ whole genome shotgun (WGS) entry which is preliminary data.</text>
</comment>
<dbReference type="GO" id="GO:0072330">
    <property type="term" value="P:monocarboxylic acid biosynthetic process"/>
    <property type="evidence" value="ECO:0007669"/>
    <property type="project" value="UniProtKB-ARBA"/>
</dbReference>
<protein>
    <recommendedName>
        <fullName evidence="1">AB hydrolase-1 domain-containing protein</fullName>
    </recommendedName>
</protein>
<keyword evidence="3" id="KW-1185">Reference proteome</keyword>
<evidence type="ECO:0000313" key="3">
    <source>
        <dbReference type="Proteomes" id="UP001152649"/>
    </source>
</evidence>
<proteinExistence type="predicted"/>
<dbReference type="InterPro" id="IPR029058">
    <property type="entry name" value="AB_hydrolase_fold"/>
</dbReference>
<gene>
    <name evidence="2" type="ORF">PSALAMII_LOCUS5660</name>
</gene>
<dbReference type="PANTHER" id="PTHR37017">
    <property type="entry name" value="AB HYDROLASE-1 DOMAIN-CONTAINING PROTEIN-RELATED"/>
    <property type="match status" value="1"/>
</dbReference>
<dbReference type="Gene3D" id="3.40.50.1820">
    <property type="entry name" value="alpha/beta hydrolase"/>
    <property type="match status" value="1"/>
</dbReference>
<dbReference type="AlphaFoldDB" id="A0A9W4J643"/>
<dbReference type="OrthoDB" id="1263307at2759"/>
<organism evidence="2 3">
    <name type="scientific">Penicillium salamii</name>
    <dbReference type="NCBI Taxonomy" id="1612424"/>
    <lineage>
        <taxon>Eukaryota</taxon>
        <taxon>Fungi</taxon>
        <taxon>Dikarya</taxon>
        <taxon>Ascomycota</taxon>
        <taxon>Pezizomycotina</taxon>
        <taxon>Eurotiomycetes</taxon>
        <taxon>Eurotiomycetidae</taxon>
        <taxon>Eurotiales</taxon>
        <taxon>Aspergillaceae</taxon>
        <taxon>Penicillium</taxon>
    </lineage>
</organism>
<dbReference type="Pfam" id="PF12697">
    <property type="entry name" value="Abhydrolase_6"/>
    <property type="match status" value="1"/>
</dbReference>
<feature type="domain" description="AB hydrolase-1" evidence="1">
    <location>
        <begin position="8"/>
        <end position="237"/>
    </location>
</feature>
<name>A0A9W4J643_9EURO</name>
<reference evidence="2" key="1">
    <citation type="submission" date="2021-07" db="EMBL/GenBank/DDBJ databases">
        <authorList>
            <person name="Branca A.L. A."/>
        </authorList>
    </citation>
    <scope>NUCLEOTIDE SEQUENCE</scope>
</reference>
<accession>A0A9W4J643</accession>
<sequence length="255" mass="27209">MTLSKPTILFIPGAWHLPNVFDVTRAALASRGFASVAIGLPSIGAEPPTKGLADDTVAVHDEIARLSDDGKEVVVVAHSYGGMVGAGAVKGLERIARHKAGKSGGVIMLVYMTAFVAKAGTSLLDMLGGKWLPWMKIDGGYCRAQGLAETCYNDLSQEEQGKWSSGAVHTSRAVFEDCVTHEPWHDLPCMYVFCENDMAIPLALQESMASLLGQSSHFRCSASHSPFLSMPEQIAEACELAAKNGQEIFGGRALQ</sequence>
<dbReference type="InterPro" id="IPR052897">
    <property type="entry name" value="Sec-Metab_Biosynth_Hydrolase"/>
</dbReference>
<dbReference type="SUPFAM" id="SSF53474">
    <property type="entry name" value="alpha/beta-Hydrolases"/>
    <property type="match status" value="1"/>
</dbReference>
<dbReference type="PANTHER" id="PTHR37017:SF11">
    <property type="entry name" value="ESTERASE_LIPASE_THIOESTERASE DOMAIN-CONTAINING PROTEIN"/>
    <property type="match status" value="1"/>
</dbReference>
<dbReference type="InterPro" id="IPR000073">
    <property type="entry name" value="AB_hydrolase_1"/>
</dbReference>
<dbReference type="EMBL" id="CAJVPG010000222">
    <property type="protein sequence ID" value="CAG8379883.1"/>
    <property type="molecule type" value="Genomic_DNA"/>
</dbReference>
<dbReference type="Proteomes" id="UP001152649">
    <property type="component" value="Unassembled WGS sequence"/>
</dbReference>
<evidence type="ECO:0000259" key="1">
    <source>
        <dbReference type="Pfam" id="PF12697"/>
    </source>
</evidence>
<evidence type="ECO:0000313" key="2">
    <source>
        <dbReference type="EMBL" id="CAG8379883.1"/>
    </source>
</evidence>